<proteinExistence type="predicted"/>
<dbReference type="Gene3D" id="3.90.660.10">
    <property type="match status" value="1"/>
</dbReference>
<dbReference type="Proteomes" id="UP000245119">
    <property type="component" value="Linkage Group LG5"/>
</dbReference>
<dbReference type="InterPro" id="IPR050281">
    <property type="entry name" value="Flavin_monoamine_oxidase"/>
</dbReference>
<dbReference type="EMBL" id="PZQS01000005">
    <property type="protein sequence ID" value="PVD29770.1"/>
    <property type="molecule type" value="Genomic_DNA"/>
</dbReference>
<dbReference type="SUPFAM" id="SSF54373">
    <property type="entry name" value="FAD-linked reductases, C-terminal domain"/>
    <property type="match status" value="1"/>
</dbReference>
<dbReference type="STRING" id="400727.A0A2T7P8N2"/>
<evidence type="ECO:0000313" key="2">
    <source>
        <dbReference type="EMBL" id="PVD29770.1"/>
    </source>
</evidence>
<name>A0A2T7P8N2_POMCA</name>
<feature type="domain" description="Amine oxidase" evidence="1">
    <location>
        <begin position="21"/>
        <end position="521"/>
    </location>
</feature>
<dbReference type="InterPro" id="IPR002937">
    <property type="entry name" value="Amino_oxidase"/>
</dbReference>
<keyword evidence="3" id="KW-1185">Reference proteome</keyword>
<dbReference type="AlphaFoldDB" id="A0A2T7P8N2"/>
<accession>A0A2T7P8N2</accession>
<dbReference type="PANTHER" id="PTHR10742">
    <property type="entry name" value="FLAVIN MONOAMINE OXIDASE"/>
    <property type="match status" value="1"/>
</dbReference>
<evidence type="ECO:0000313" key="3">
    <source>
        <dbReference type="Proteomes" id="UP000245119"/>
    </source>
</evidence>
<dbReference type="InterPro" id="IPR036188">
    <property type="entry name" value="FAD/NAD-bd_sf"/>
</dbReference>
<dbReference type="GO" id="GO:0046592">
    <property type="term" value="F:polyamine oxidase activity"/>
    <property type="evidence" value="ECO:0007669"/>
    <property type="project" value="TreeGrafter"/>
</dbReference>
<dbReference type="Pfam" id="PF01593">
    <property type="entry name" value="Amino_oxidase"/>
    <property type="match status" value="1"/>
</dbReference>
<protein>
    <recommendedName>
        <fullName evidence="1">Amine oxidase domain-containing protein</fullName>
    </recommendedName>
</protein>
<sequence>MSDKAQDAASQTRVVVVGAGFAGVAAAAALREGGVEDVVVLEAQERAGGRVKTVAFDGGFVELGAQFIHGEKGNHLYDLAKKYGCLMDRSLYQANRTSDSSALDYKDHLFFTSAGQQVDQDCLVPLLEDANELTHNLADSIYNDRDCDARQENVHKNFQSFLEEAHAKFMSSSTVSVDPDVKDAVFRWIEAWQYADNGARFEDISLEGYGKYRYLEGFGLTLTASGLMEVFNRFLQESLRPGSLRLSTPVRTVSWHPNTDKNGSPGLKVQQCAEEIQETEVEPANQRRVKVVCQNGDVILADHVIVTASIGFLRENEESFFVPPLPEEHRKAIHGVGFGLVAKVFLVWDSLEKIFGSNLEGIQFLWLKGFPPKLSSSKTSLRTSKGGNWYDNLQGFERIASHEGMMLTWLAGEEAEIMEQLPEKEIQEVLHELLVIFTNNTAIPPPKKILRSTWKSNPFTRGSYSYLAAGVDINLHDTLRQPVPTPENPVVLLAGEACSQYYFSTVHGAIESGQQAARAILRHVQSQQQPAAPSRKATL</sequence>
<dbReference type="OrthoDB" id="5046242at2759"/>
<evidence type="ECO:0000259" key="1">
    <source>
        <dbReference type="Pfam" id="PF01593"/>
    </source>
</evidence>
<dbReference type="Gene3D" id="3.50.50.60">
    <property type="entry name" value="FAD/NAD(P)-binding domain"/>
    <property type="match status" value="1"/>
</dbReference>
<reference evidence="2 3" key="1">
    <citation type="submission" date="2018-04" db="EMBL/GenBank/DDBJ databases">
        <title>The genome of golden apple snail Pomacea canaliculata provides insight into stress tolerance and invasive adaptation.</title>
        <authorList>
            <person name="Liu C."/>
            <person name="Liu B."/>
            <person name="Ren Y."/>
            <person name="Zhang Y."/>
            <person name="Wang H."/>
            <person name="Li S."/>
            <person name="Jiang F."/>
            <person name="Yin L."/>
            <person name="Zhang G."/>
            <person name="Qian W."/>
            <person name="Fan W."/>
        </authorList>
    </citation>
    <scope>NUCLEOTIDE SEQUENCE [LARGE SCALE GENOMIC DNA]</scope>
    <source>
        <strain evidence="2">SZHN2017</strain>
        <tissue evidence="2">Muscle</tissue>
    </source>
</reference>
<comment type="caution">
    <text evidence="2">The sequence shown here is derived from an EMBL/GenBank/DDBJ whole genome shotgun (WGS) entry which is preliminary data.</text>
</comment>
<gene>
    <name evidence="2" type="ORF">C0Q70_09027</name>
</gene>
<dbReference type="SUPFAM" id="SSF51905">
    <property type="entry name" value="FAD/NAD(P)-binding domain"/>
    <property type="match status" value="1"/>
</dbReference>
<organism evidence="2 3">
    <name type="scientific">Pomacea canaliculata</name>
    <name type="common">Golden apple snail</name>
    <dbReference type="NCBI Taxonomy" id="400727"/>
    <lineage>
        <taxon>Eukaryota</taxon>
        <taxon>Metazoa</taxon>
        <taxon>Spiralia</taxon>
        <taxon>Lophotrochozoa</taxon>
        <taxon>Mollusca</taxon>
        <taxon>Gastropoda</taxon>
        <taxon>Caenogastropoda</taxon>
        <taxon>Architaenioglossa</taxon>
        <taxon>Ampullarioidea</taxon>
        <taxon>Ampullariidae</taxon>
        <taxon>Pomacea</taxon>
    </lineage>
</organism>
<dbReference type="PANTHER" id="PTHR10742:SF416">
    <property type="entry name" value="SPERMINE OXIDASE"/>
    <property type="match status" value="1"/>
</dbReference>